<keyword evidence="3 5" id="KW-1133">Transmembrane helix</keyword>
<dbReference type="PANTHER" id="PTHR35814:SF1">
    <property type="entry name" value="GLUTATHIONE S-TRANSFERASE-RELATED"/>
    <property type="match status" value="1"/>
</dbReference>
<evidence type="ECO:0008006" key="8">
    <source>
        <dbReference type="Google" id="ProtNLM"/>
    </source>
</evidence>
<dbReference type="InterPro" id="IPR001129">
    <property type="entry name" value="Membr-assoc_MAPEG"/>
</dbReference>
<evidence type="ECO:0000256" key="4">
    <source>
        <dbReference type="ARBA" id="ARBA00023136"/>
    </source>
</evidence>
<name>A0A6L8LNJ3_9RHOB</name>
<dbReference type="Pfam" id="PF01124">
    <property type="entry name" value="MAPEG"/>
    <property type="match status" value="1"/>
</dbReference>
<evidence type="ECO:0000256" key="5">
    <source>
        <dbReference type="SAM" id="Phobius"/>
    </source>
</evidence>
<dbReference type="GO" id="GO:0016020">
    <property type="term" value="C:membrane"/>
    <property type="evidence" value="ECO:0007669"/>
    <property type="project" value="UniProtKB-SubCell"/>
</dbReference>
<dbReference type="Proteomes" id="UP000479043">
    <property type="component" value="Unassembled WGS sequence"/>
</dbReference>
<keyword evidence="2 5" id="KW-0812">Transmembrane</keyword>
<evidence type="ECO:0000256" key="2">
    <source>
        <dbReference type="ARBA" id="ARBA00022692"/>
    </source>
</evidence>
<dbReference type="Gene3D" id="1.20.120.550">
    <property type="entry name" value="Membrane associated eicosanoid/glutathione metabolism-like domain"/>
    <property type="match status" value="1"/>
</dbReference>
<feature type="transmembrane region" description="Helical" evidence="5">
    <location>
        <begin position="106"/>
        <end position="127"/>
    </location>
</feature>
<proteinExistence type="predicted"/>
<gene>
    <name evidence="6" type="ORF">GR167_20025</name>
</gene>
<dbReference type="AlphaFoldDB" id="A0A6L8LNJ3"/>
<reference evidence="6 7" key="1">
    <citation type="submission" date="2020-01" db="EMBL/GenBank/DDBJ databases">
        <authorList>
            <person name="Chen S."/>
        </authorList>
    </citation>
    <scope>NUCLEOTIDE SEQUENCE [LARGE SCALE GENOMIC DNA]</scope>
    <source>
        <strain evidence="6 7">GS-10</strain>
    </source>
</reference>
<evidence type="ECO:0000256" key="3">
    <source>
        <dbReference type="ARBA" id="ARBA00022989"/>
    </source>
</evidence>
<dbReference type="SUPFAM" id="SSF161084">
    <property type="entry name" value="MAPEG domain-like"/>
    <property type="match status" value="1"/>
</dbReference>
<dbReference type="EMBL" id="WWEN01000017">
    <property type="protein sequence ID" value="MYM57607.1"/>
    <property type="molecule type" value="Genomic_DNA"/>
</dbReference>
<feature type="transmembrane region" description="Helical" evidence="5">
    <location>
        <begin position="6"/>
        <end position="24"/>
    </location>
</feature>
<evidence type="ECO:0000256" key="1">
    <source>
        <dbReference type="ARBA" id="ARBA00004370"/>
    </source>
</evidence>
<organism evidence="6 7">
    <name type="scientific">Thalassovita mangrovi</name>
    <dbReference type="NCBI Taxonomy" id="2692236"/>
    <lineage>
        <taxon>Bacteria</taxon>
        <taxon>Pseudomonadati</taxon>
        <taxon>Pseudomonadota</taxon>
        <taxon>Alphaproteobacteria</taxon>
        <taxon>Rhodobacterales</taxon>
        <taxon>Roseobacteraceae</taxon>
        <taxon>Thalassovita</taxon>
    </lineage>
</organism>
<comment type="caution">
    <text evidence="6">The sequence shown here is derived from an EMBL/GenBank/DDBJ whole genome shotgun (WGS) entry which is preliminary data.</text>
</comment>
<keyword evidence="7" id="KW-1185">Reference proteome</keyword>
<protein>
    <recommendedName>
        <fullName evidence="8">Glutathione S-transferase</fullName>
    </recommendedName>
</protein>
<dbReference type="RefSeq" id="WP_160975511.1">
    <property type="nucleotide sequence ID" value="NZ_WWEN01000017.1"/>
</dbReference>
<accession>A0A6L8LNJ3</accession>
<evidence type="ECO:0000313" key="6">
    <source>
        <dbReference type="EMBL" id="MYM57607.1"/>
    </source>
</evidence>
<comment type="subcellular location">
    <subcellularLocation>
        <location evidence="1">Membrane</location>
    </subcellularLocation>
</comment>
<sequence length="128" mass="13758">MLTITAIYASLLALLYVLLSFGVIRWRIKAQVSVGDGGDSRLARSIRCHSNFSEYVPIGIALLAISELQGAPAWVLHVLGLMLFGGRAMHAIGFGREPQIKPLRGLGFVLTMAMILLAALGNLGHALF</sequence>
<evidence type="ECO:0000313" key="7">
    <source>
        <dbReference type="Proteomes" id="UP000479043"/>
    </source>
</evidence>
<dbReference type="PANTHER" id="PTHR35814">
    <property type="match status" value="1"/>
</dbReference>
<keyword evidence="4 5" id="KW-0472">Membrane</keyword>
<dbReference type="InterPro" id="IPR023352">
    <property type="entry name" value="MAPEG-like_dom_sf"/>
</dbReference>